<dbReference type="InterPro" id="IPR036876">
    <property type="entry name" value="UVR_dom_sf"/>
</dbReference>
<dbReference type="Gene3D" id="3.30.420.340">
    <property type="entry name" value="UvrC, RNAse H endonuclease domain"/>
    <property type="match status" value="1"/>
</dbReference>
<proteinExistence type="inferred from homology"/>
<dbReference type="GO" id="GO:0009432">
    <property type="term" value="P:SOS response"/>
    <property type="evidence" value="ECO:0007669"/>
    <property type="project" value="UniProtKB-UniRule"/>
</dbReference>
<keyword evidence="2 7" id="KW-0227">DNA damage</keyword>
<dbReference type="PROSITE" id="PS50165">
    <property type="entry name" value="UVRC"/>
    <property type="match status" value="1"/>
</dbReference>
<dbReference type="Gene3D" id="3.40.1440.10">
    <property type="entry name" value="GIY-YIG endonuclease"/>
    <property type="match status" value="1"/>
</dbReference>
<dbReference type="InterPro" id="IPR001162">
    <property type="entry name" value="UvrC_RNase_H_dom"/>
</dbReference>
<dbReference type="PANTHER" id="PTHR30562:SF1">
    <property type="entry name" value="UVRABC SYSTEM PROTEIN C"/>
    <property type="match status" value="1"/>
</dbReference>
<evidence type="ECO:0000256" key="5">
    <source>
        <dbReference type="ARBA" id="ARBA00023204"/>
    </source>
</evidence>
<dbReference type="AlphaFoldDB" id="A0A1Y5FG20"/>
<dbReference type="GO" id="GO:0009380">
    <property type="term" value="C:excinuclease repair complex"/>
    <property type="evidence" value="ECO:0007669"/>
    <property type="project" value="InterPro"/>
</dbReference>
<reference evidence="12" key="1">
    <citation type="journal article" date="2017" name="Proc. Natl. Acad. Sci. U.S.A.">
        <title>Simulation of Deepwater Horizon oil plume reveals substrate specialization within a complex community of hydrocarbon-degraders.</title>
        <authorList>
            <person name="Hu P."/>
            <person name="Dubinsky E.A."/>
            <person name="Probst A.J."/>
            <person name="Wang J."/>
            <person name="Sieber C.M.K."/>
            <person name="Tom L.M."/>
            <person name="Gardinali P."/>
            <person name="Banfield J.F."/>
            <person name="Atlas R.M."/>
            <person name="Andersen G.L."/>
        </authorList>
    </citation>
    <scope>NUCLEOTIDE SEQUENCE [LARGE SCALE GENOMIC DNA]</scope>
</reference>
<dbReference type="PROSITE" id="PS50151">
    <property type="entry name" value="UVR"/>
    <property type="match status" value="1"/>
</dbReference>
<comment type="caution">
    <text evidence="11">The sequence shown here is derived from an EMBL/GenBank/DDBJ whole genome shotgun (WGS) entry which is preliminary data.</text>
</comment>
<dbReference type="GO" id="GO:0003677">
    <property type="term" value="F:DNA binding"/>
    <property type="evidence" value="ECO:0007669"/>
    <property type="project" value="UniProtKB-UniRule"/>
</dbReference>
<dbReference type="FunFam" id="3.40.1440.10:FF:000001">
    <property type="entry name" value="UvrABC system protein C"/>
    <property type="match status" value="1"/>
</dbReference>
<protein>
    <recommendedName>
        <fullName evidence="7">UvrABC system protein C</fullName>
        <shortName evidence="7">Protein UvrC</shortName>
    </recommendedName>
    <alternativeName>
        <fullName evidence="7">Excinuclease ABC subunit C</fullName>
    </alternativeName>
</protein>
<dbReference type="Gene3D" id="4.10.860.10">
    <property type="entry name" value="UVR domain"/>
    <property type="match status" value="1"/>
</dbReference>
<dbReference type="GO" id="GO:0005737">
    <property type="term" value="C:cytoplasm"/>
    <property type="evidence" value="ECO:0007669"/>
    <property type="project" value="UniProtKB-SubCell"/>
</dbReference>
<dbReference type="SUPFAM" id="SSF82771">
    <property type="entry name" value="GIY-YIG endonuclease"/>
    <property type="match status" value="1"/>
</dbReference>
<dbReference type="PANTHER" id="PTHR30562">
    <property type="entry name" value="UVRC/OXIDOREDUCTASE"/>
    <property type="match status" value="1"/>
</dbReference>
<evidence type="ECO:0000256" key="6">
    <source>
        <dbReference type="ARBA" id="ARBA00023236"/>
    </source>
</evidence>
<evidence type="ECO:0000256" key="7">
    <source>
        <dbReference type="HAMAP-Rule" id="MF_00203"/>
    </source>
</evidence>
<organism evidence="11 12">
    <name type="scientific">Halobacteriovorax marinus</name>
    <dbReference type="NCBI Taxonomy" id="97084"/>
    <lineage>
        <taxon>Bacteria</taxon>
        <taxon>Pseudomonadati</taxon>
        <taxon>Bdellovibrionota</taxon>
        <taxon>Bacteriovoracia</taxon>
        <taxon>Bacteriovoracales</taxon>
        <taxon>Halobacteriovoraceae</taxon>
        <taxon>Halobacteriovorax</taxon>
    </lineage>
</organism>
<keyword evidence="4 7" id="KW-0267">Excision nuclease</keyword>
<keyword evidence="6 7" id="KW-0742">SOS response</keyword>
<keyword evidence="3 7" id="KW-0228">DNA excision</keyword>
<dbReference type="SUPFAM" id="SSF47781">
    <property type="entry name" value="RuvA domain 2-like"/>
    <property type="match status" value="1"/>
</dbReference>
<evidence type="ECO:0000256" key="4">
    <source>
        <dbReference type="ARBA" id="ARBA00022881"/>
    </source>
</evidence>
<dbReference type="InterPro" id="IPR004791">
    <property type="entry name" value="UvrC"/>
</dbReference>
<dbReference type="Pfam" id="PF01541">
    <property type="entry name" value="GIY-YIG"/>
    <property type="match status" value="1"/>
</dbReference>
<evidence type="ECO:0000313" key="11">
    <source>
        <dbReference type="EMBL" id="OUR98652.1"/>
    </source>
</evidence>
<feature type="domain" description="UVR" evidence="8">
    <location>
        <begin position="206"/>
        <end position="241"/>
    </location>
</feature>
<feature type="domain" description="UvrC family homology region profile" evidence="10">
    <location>
        <begin position="273"/>
        <end position="482"/>
    </location>
</feature>
<sequence length="623" mass="71960">MQTKLLDKAKTLPNKAGCYLMKKISLHGEVVLYVGKAKNLRVRVSSYFNNSAKGPKTEILVSHINDFDFIITETDAEAFVLENNLIKKFSPKYNIRLKDDKSYPYVVVNFSEDFPRLVYERRPKRNKNIEVFGPFVVGSNISEILKVLTKSFKLRDCTLRDFNSRKEPCLLYQMKQCTAPCVSYIAKADYDKDLLLALSFFRGRGRKGIADLERRMHELAHNEQYESAAMMRDNIQLLNEFLNFSKQTNAEIKDDQKDIDVVAFHVGDIEIEISVYMMRKGVLLGHKNFHFPKVDCNDEIPSEVAQFLFQYYTTTFDSAPQKIITPFSSELNQIMSEAFLEGHKLKIKCLAPGKKFESLMRLTADHAYEQQRVRILNEDSVYVGLNKLKDLLSLRERPVVLECYDIAVFQGKSPTAARIVFHDGKPDKKSYRHYHLQERPEGNNDFAMMKEVIERRIQRGNMPDVFIVDGGIGQVNMFVNALKDFDLTTPVVGIAKSKVDKKRSTFKSSEVSRTEERLIIPGRSNPYFLSKCKSLFRIVVQMRDEAHRFSRRLHHKEEKKKLITSWIDLVEGVGPKTREKMLAVIDKSIAELKMMDALEIERYFSVRSKIAKAIVKTLALYEN</sequence>
<dbReference type="PROSITE" id="PS50164">
    <property type="entry name" value="GIY_YIG"/>
    <property type="match status" value="1"/>
</dbReference>
<keyword evidence="1 7" id="KW-0963">Cytoplasm</keyword>
<dbReference type="SUPFAM" id="SSF46600">
    <property type="entry name" value="C-terminal UvrC-binding domain of UvrB"/>
    <property type="match status" value="1"/>
</dbReference>
<comment type="subunit">
    <text evidence="7">Interacts with UvrB in an incision complex.</text>
</comment>
<dbReference type="SMART" id="SM00465">
    <property type="entry name" value="GIYc"/>
    <property type="match status" value="1"/>
</dbReference>
<evidence type="ECO:0000313" key="12">
    <source>
        <dbReference type="Proteomes" id="UP000196531"/>
    </source>
</evidence>
<dbReference type="InterPro" id="IPR050066">
    <property type="entry name" value="UvrABC_protein_C"/>
</dbReference>
<dbReference type="Pfam" id="PF08459">
    <property type="entry name" value="UvrC_RNaseH_dom"/>
    <property type="match status" value="1"/>
</dbReference>
<name>A0A1Y5FG20_9BACT</name>
<dbReference type="InterPro" id="IPR010994">
    <property type="entry name" value="RuvA_2-like"/>
</dbReference>
<feature type="domain" description="GIY-YIG" evidence="9">
    <location>
        <begin position="14"/>
        <end position="95"/>
    </location>
</feature>
<accession>A0A1Y5FG20</accession>
<evidence type="ECO:0000256" key="3">
    <source>
        <dbReference type="ARBA" id="ARBA00022769"/>
    </source>
</evidence>
<dbReference type="Proteomes" id="UP000196531">
    <property type="component" value="Unassembled WGS sequence"/>
</dbReference>
<comment type="subcellular location">
    <subcellularLocation>
        <location evidence="7">Cytoplasm</location>
    </subcellularLocation>
</comment>
<evidence type="ECO:0000259" key="10">
    <source>
        <dbReference type="PROSITE" id="PS50165"/>
    </source>
</evidence>
<dbReference type="GO" id="GO:0009381">
    <property type="term" value="F:excinuclease ABC activity"/>
    <property type="evidence" value="ECO:0007669"/>
    <property type="project" value="UniProtKB-UniRule"/>
</dbReference>
<dbReference type="Pfam" id="PF22920">
    <property type="entry name" value="UvrC_RNaseH"/>
    <property type="match status" value="1"/>
</dbReference>
<evidence type="ECO:0000256" key="1">
    <source>
        <dbReference type="ARBA" id="ARBA00022490"/>
    </source>
</evidence>
<dbReference type="InterPro" id="IPR035901">
    <property type="entry name" value="GIY-YIG_endonuc_sf"/>
</dbReference>
<comment type="function">
    <text evidence="7">The UvrABC repair system catalyzes the recognition and processing of DNA lesions. UvrC both incises the 5' and 3' sides of the lesion. The N-terminal half is responsible for the 3' incision and the C-terminal half is responsible for the 5' incision.</text>
</comment>
<dbReference type="EMBL" id="MAAO01000004">
    <property type="protein sequence ID" value="OUR98652.1"/>
    <property type="molecule type" value="Genomic_DNA"/>
</dbReference>
<evidence type="ECO:0000259" key="9">
    <source>
        <dbReference type="PROSITE" id="PS50164"/>
    </source>
</evidence>
<dbReference type="HAMAP" id="MF_00203">
    <property type="entry name" value="UvrC"/>
    <property type="match status" value="1"/>
</dbReference>
<comment type="similarity">
    <text evidence="7">Belongs to the UvrC family.</text>
</comment>
<dbReference type="CDD" id="cd10434">
    <property type="entry name" value="GIY-YIG_UvrC_Cho"/>
    <property type="match status" value="1"/>
</dbReference>
<keyword evidence="5 7" id="KW-0234">DNA repair</keyword>
<dbReference type="GO" id="GO:0006289">
    <property type="term" value="P:nucleotide-excision repair"/>
    <property type="evidence" value="ECO:0007669"/>
    <property type="project" value="UniProtKB-UniRule"/>
</dbReference>
<dbReference type="InterPro" id="IPR038476">
    <property type="entry name" value="UvrC_RNase_H_dom_sf"/>
</dbReference>
<dbReference type="NCBIfam" id="TIGR00194">
    <property type="entry name" value="uvrC"/>
    <property type="match status" value="1"/>
</dbReference>
<gene>
    <name evidence="7" type="primary">uvrC</name>
    <name evidence="11" type="ORF">A9Q84_04340</name>
</gene>
<dbReference type="InterPro" id="IPR047296">
    <property type="entry name" value="GIY-YIG_UvrC_Cho"/>
</dbReference>
<dbReference type="InterPro" id="IPR001943">
    <property type="entry name" value="UVR_dom"/>
</dbReference>
<evidence type="ECO:0000256" key="2">
    <source>
        <dbReference type="ARBA" id="ARBA00022763"/>
    </source>
</evidence>
<evidence type="ECO:0000259" key="8">
    <source>
        <dbReference type="PROSITE" id="PS50151"/>
    </source>
</evidence>
<dbReference type="InterPro" id="IPR000305">
    <property type="entry name" value="GIY-YIG_endonuc"/>
</dbReference>